<proteinExistence type="predicted"/>
<evidence type="ECO:0000313" key="3">
    <source>
        <dbReference type="Proteomes" id="UP000287651"/>
    </source>
</evidence>
<protein>
    <submittedName>
        <fullName evidence="2">Uncharacterized protein</fullName>
    </submittedName>
</protein>
<accession>A0A426WXH5</accession>
<comment type="caution">
    <text evidence="2">The sequence shown here is derived from an EMBL/GenBank/DDBJ whole genome shotgun (WGS) entry which is preliminary data.</text>
</comment>
<name>A0A426WXH5_ENSVE</name>
<evidence type="ECO:0000313" key="2">
    <source>
        <dbReference type="EMBL" id="RRT31951.1"/>
    </source>
</evidence>
<gene>
    <name evidence="2" type="ORF">B296_00057457</name>
</gene>
<feature type="region of interest" description="Disordered" evidence="1">
    <location>
        <begin position="1"/>
        <end position="48"/>
    </location>
</feature>
<dbReference type="Proteomes" id="UP000287651">
    <property type="component" value="Unassembled WGS sequence"/>
</dbReference>
<feature type="region of interest" description="Disordered" evidence="1">
    <location>
        <begin position="68"/>
        <end position="111"/>
    </location>
</feature>
<dbReference type="EMBL" id="AMZH03034623">
    <property type="protein sequence ID" value="RRT31951.1"/>
    <property type="molecule type" value="Genomic_DNA"/>
</dbReference>
<reference evidence="2 3" key="1">
    <citation type="journal article" date="2014" name="Agronomy (Basel)">
        <title>A Draft Genome Sequence for Ensete ventricosum, the Drought-Tolerant Tree Against Hunger.</title>
        <authorList>
            <person name="Harrison J."/>
            <person name="Moore K.A."/>
            <person name="Paszkiewicz K."/>
            <person name="Jones T."/>
            <person name="Grant M."/>
            <person name="Ambacheew D."/>
            <person name="Muzemil S."/>
            <person name="Studholme D.J."/>
        </authorList>
    </citation>
    <scope>NUCLEOTIDE SEQUENCE [LARGE SCALE GENOMIC DNA]</scope>
</reference>
<organism evidence="2 3">
    <name type="scientific">Ensete ventricosum</name>
    <name type="common">Abyssinian banana</name>
    <name type="synonym">Musa ensete</name>
    <dbReference type="NCBI Taxonomy" id="4639"/>
    <lineage>
        <taxon>Eukaryota</taxon>
        <taxon>Viridiplantae</taxon>
        <taxon>Streptophyta</taxon>
        <taxon>Embryophyta</taxon>
        <taxon>Tracheophyta</taxon>
        <taxon>Spermatophyta</taxon>
        <taxon>Magnoliopsida</taxon>
        <taxon>Liliopsida</taxon>
        <taxon>Zingiberales</taxon>
        <taxon>Musaceae</taxon>
        <taxon>Ensete</taxon>
    </lineage>
</organism>
<sequence>MTGAMKLQPDDGPRSSLGIGPGSDDAVGYRHKFARRSPEEDRKTYHKNAGSYRIGESYTMQWELAESSPEVGQGSDDVVGSSPRTHQKFTGKFVESSPTGCRELAESSQEE</sequence>
<dbReference type="AlphaFoldDB" id="A0A426WXH5"/>
<evidence type="ECO:0000256" key="1">
    <source>
        <dbReference type="SAM" id="MobiDB-lite"/>
    </source>
</evidence>